<organism evidence="3">
    <name type="scientific">candidate division WOR-3 bacterium</name>
    <dbReference type="NCBI Taxonomy" id="2052148"/>
    <lineage>
        <taxon>Bacteria</taxon>
        <taxon>Bacteria division WOR-3</taxon>
    </lineage>
</organism>
<sequence>MKIKRFLIFFFLLGIFVLFGENFQTHPWACYHHDSQRTGRSDFIVGDSLEIAWTYNVGAEISGSAVVDNLGRIIFGARDGYLYCLNSNGELLWRTSLGATVYFSTPALDDSGNIYITTSRKLIKLNSNGEILWSWPSHNLLSISHSPVIGKDGKVYFACYSDSLYALDPAGNLVWAFYLEGDVNSSPTIGHDGRIYVATTRASQNKLWAFNPFGSLAWSYNLLGEADFATPAVGYDSVIYLSVGYSNYLLYAIKPDGSLKWQTNLASSGYSCPAIANESTVYINASGRLYCIDSRNGNIRWFLSGFSSYSAPAIDALGNIYLGSDRNFYVVSPNGQILCSRSISSSQSFFSSPAIGPGHRVYFGHMNGIFYAFQGYPQVFMKEERENKILSSLKVLPNPCNFFTTIYYHLSLSDNVVLKIYNNSGYLLKTYNQYLPAGNHKLKILVNNLVNGVYFLVLETSKEKGVIKLIVK</sequence>
<reference evidence="3" key="1">
    <citation type="journal article" date="2020" name="mSystems">
        <title>Genome- and Community-Level Interaction Insights into Carbon Utilization and Element Cycling Functions of Hydrothermarchaeota in Hydrothermal Sediment.</title>
        <authorList>
            <person name="Zhou Z."/>
            <person name="Liu Y."/>
            <person name="Xu W."/>
            <person name="Pan J."/>
            <person name="Luo Z.H."/>
            <person name="Li M."/>
        </authorList>
    </citation>
    <scope>NUCLEOTIDE SEQUENCE [LARGE SCALE GENOMIC DNA]</scope>
    <source>
        <strain evidence="3">SpSt-655</strain>
    </source>
</reference>
<feature type="domain" description="Secretion system C-terminal sorting" evidence="2">
    <location>
        <begin position="396"/>
        <end position="471"/>
    </location>
</feature>
<dbReference type="InterPro" id="IPR018391">
    <property type="entry name" value="PQQ_b-propeller_rpt"/>
</dbReference>
<comment type="caution">
    <text evidence="3">The sequence shown here is derived from an EMBL/GenBank/DDBJ whole genome shotgun (WGS) entry which is preliminary data.</text>
</comment>
<dbReference type="SMART" id="SM00564">
    <property type="entry name" value="PQQ"/>
    <property type="match status" value="7"/>
</dbReference>
<dbReference type="SUPFAM" id="SSF50998">
    <property type="entry name" value="Quinoprotein alcohol dehydrogenase-like"/>
    <property type="match status" value="1"/>
</dbReference>
<gene>
    <name evidence="3" type="ORF">ENU28_01405</name>
</gene>
<accession>A0A7V4CHB5</accession>
<dbReference type="NCBIfam" id="TIGR04183">
    <property type="entry name" value="Por_Secre_tail"/>
    <property type="match status" value="1"/>
</dbReference>
<name>A0A7V4CHB5_UNCW3</name>
<evidence type="ECO:0000259" key="1">
    <source>
        <dbReference type="Pfam" id="PF13360"/>
    </source>
</evidence>
<dbReference type="InterPro" id="IPR002372">
    <property type="entry name" value="PQQ_rpt_dom"/>
</dbReference>
<dbReference type="Pfam" id="PF18962">
    <property type="entry name" value="Por_Secre_tail"/>
    <property type="match status" value="1"/>
</dbReference>
<dbReference type="AlphaFoldDB" id="A0A7V4CHB5"/>
<dbReference type="PANTHER" id="PTHR34512">
    <property type="entry name" value="CELL SURFACE PROTEIN"/>
    <property type="match status" value="1"/>
</dbReference>
<dbReference type="PANTHER" id="PTHR34512:SF30">
    <property type="entry name" value="OUTER MEMBRANE PROTEIN ASSEMBLY FACTOR BAMB"/>
    <property type="match status" value="1"/>
</dbReference>
<dbReference type="InterPro" id="IPR015943">
    <property type="entry name" value="WD40/YVTN_repeat-like_dom_sf"/>
</dbReference>
<feature type="domain" description="Pyrrolo-quinoline quinone repeat" evidence="1">
    <location>
        <begin position="128"/>
        <end position="326"/>
    </location>
</feature>
<dbReference type="InterPro" id="IPR026444">
    <property type="entry name" value="Secre_tail"/>
</dbReference>
<dbReference type="EMBL" id="DTBX01000051">
    <property type="protein sequence ID" value="HGQ55105.1"/>
    <property type="molecule type" value="Genomic_DNA"/>
</dbReference>
<protein>
    <submittedName>
        <fullName evidence="3">T9SS type A sorting domain-containing protein</fullName>
    </submittedName>
</protein>
<dbReference type="Gene3D" id="2.130.10.10">
    <property type="entry name" value="YVTN repeat-like/Quinoprotein amine dehydrogenase"/>
    <property type="match status" value="1"/>
</dbReference>
<dbReference type="InterPro" id="IPR011047">
    <property type="entry name" value="Quinoprotein_ADH-like_sf"/>
</dbReference>
<evidence type="ECO:0000313" key="3">
    <source>
        <dbReference type="EMBL" id="HGQ55105.1"/>
    </source>
</evidence>
<evidence type="ECO:0000259" key="2">
    <source>
        <dbReference type="Pfam" id="PF18962"/>
    </source>
</evidence>
<dbReference type="Gene3D" id="2.40.10.480">
    <property type="match status" value="1"/>
</dbReference>
<proteinExistence type="predicted"/>
<dbReference type="Pfam" id="PF13360">
    <property type="entry name" value="PQQ_2"/>
    <property type="match status" value="1"/>
</dbReference>